<comment type="caution">
    <text evidence="1">The sequence shown here is derived from an EMBL/GenBank/DDBJ whole genome shotgun (WGS) entry which is preliminary data.</text>
</comment>
<dbReference type="OrthoDB" id="5600363at2759"/>
<organism evidence="1 2">
    <name type="scientific">Coemansia interrupta</name>
    <dbReference type="NCBI Taxonomy" id="1126814"/>
    <lineage>
        <taxon>Eukaryota</taxon>
        <taxon>Fungi</taxon>
        <taxon>Fungi incertae sedis</taxon>
        <taxon>Zoopagomycota</taxon>
        <taxon>Kickxellomycotina</taxon>
        <taxon>Kickxellomycetes</taxon>
        <taxon>Kickxellales</taxon>
        <taxon>Kickxellaceae</taxon>
        <taxon>Coemansia</taxon>
    </lineage>
</organism>
<keyword evidence="2" id="KW-1185">Reference proteome</keyword>
<reference evidence="1" key="1">
    <citation type="submission" date="2022-07" db="EMBL/GenBank/DDBJ databases">
        <title>Phylogenomic reconstructions and comparative analyses of Kickxellomycotina fungi.</title>
        <authorList>
            <person name="Reynolds N.K."/>
            <person name="Stajich J.E."/>
            <person name="Barry K."/>
            <person name="Grigoriev I.V."/>
            <person name="Crous P."/>
            <person name="Smith M.E."/>
        </authorList>
    </citation>
    <scope>NUCLEOTIDE SEQUENCE</scope>
    <source>
        <strain evidence="1">BCRC 34489</strain>
    </source>
</reference>
<name>A0A9W8H552_9FUNG</name>
<dbReference type="EMBL" id="JANBUM010000308">
    <property type="protein sequence ID" value="KAJ2779239.1"/>
    <property type="molecule type" value="Genomic_DNA"/>
</dbReference>
<sequence>FIIEKILRTAIESHGYQSYTWKYKFPFLAICSEWRRLALRMVYRDAFADGMLQYNKEARPDASTVVFSTNIDLITALGYSRHVRSLFICLEKSRFILPFVREMPRLFAFDRNRWDRVEMLWLNMYQSTMEDNTNIDREDAEIENMATLIIKHMPHVTKLRLDSSGDPAILGAGVKSRLLGRYALQLNYLKSGCYVVNNIRSFTDELTYLELRINHSSLPLMPKVNPRALQKLVLIEIPLHFSWSYFATTGNKASNEINFSNLRWLEMFFTAIPEESEQNPIDLEIDRPYQNHNPYAVRFPKLDHLGIVNYSPDAQLSFIAEYPEKMRKISLRYSFVPPKVFASSKISEISILDISMCYAQLDHASEFYGLTNHLLGSSIKIEKRSSLLLSYAEFALDMSQCRWDNITVLRLLSQVSYEALEALTRRMQHLELLAIYELTFSEQTWQRVDDGVSLDLEEHTMERVTPWKTSVEHLDILSLAYVSCPDVVAMCLKRYMLHVTTLSSLNINGCEAIGLGDFVNMFQPQYPHLSRIMLSD</sequence>
<evidence type="ECO:0000313" key="1">
    <source>
        <dbReference type="EMBL" id="KAJ2779239.1"/>
    </source>
</evidence>
<feature type="non-terminal residue" evidence="1">
    <location>
        <position position="1"/>
    </location>
</feature>
<accession>A0A9W8H552</accession>
<protein>
    <submittedName>
        <fullName evidence="1">Uncharacterized protein</fullName>
    </submittedName>
</protein>
<gene>
    <name evidence="1" type="ORF">GGI15_003942</name>
</gene>
<proteinExistence type="predicted"/>
<dbReference type="Proteomes" id="UP001140172">
    <property type="component" value="Unassembled WGS sequence"/>
</dbReference>
<dbReference type="AlphaFoldDB" id="A0A9W8H552"/>
<dbReference type="SUPFAM" id="SSF52047">
    <property type="entry name" value="RNI-like"/>
    <property type="match status" value="1"/>
</dbReference>
<evidence type="ECO:0000313" key="2">
    <source>
        <dbReference type="Proteomes" id="UP001140172"/>
    </source>
</evidence>